<protein>
    <submittedName>
        <fullName evidence="8">GMC family oxidoreductase N-terminal domain-containing protein</fullName>
    </submittedName>
    <submittedName>
        <fullName evidence="9">Glucose-methanol-choline oxidoreductase</fullName>
    </submittedName>
</protein>
<keyword evidence="4 6" id="KW-0274">FAD</keyword>
<sequence>MNRSTNPDIDCPHYDFVVIGAGSAGAVMASRLSEDPEKSVLLIEAGTAYTSTTFPPNIALARHVGGDASSTWPHTLNIDSSTATGGLRAKILGGGSAINAAAFARAPRSDFDRWTAAGLQGWSYEQVLPYFKKSETSDFGDDQWHGRSGPIPVHLRKKTDLSKTAQAFIDAALQAGFDDIDDINQPFPKGVGIYPLNIKDDTSNPAPDKNDREIRVNTAMAYLTDNVRQRKNLHILDNTEIDKVLFNKLTVCGVQLINGRKISASQVVLTAGAIGSAAILLRSGIGPKEQLIALGIHWVVDLPVGQALMDQPNVYLQVAIDGDGAVLPAIGAKVWEQSSMAAPNQLDIYLGFNHFANLAQSPTGKAFGVIACACRPQARGKLELISAKPQALPRVSLNLLSVESDIQILLDAVGMMRKILAQEPLKRQTVSMSFSDGSRVPTDIEQLKQAIVKHVDSTLHVTSSAPMGQADDPLAVVDEQGRVRGVNGLRVADASIFPDVPSVATNPTVIMAAEYIADMIRRAAPLEA</sequence>
<dbReference type="RefSeq" id="WP_153871897.1">
    <property type="nucleotide sequence ID" value="NZ_JAEKCT010000005.1"/>
</dbReference>
<evidence type="ECO:0000256" key="6">
    <source>
        <dbReference type="RuleBase" id="RU003968"/>
    </source>
</evidence>
<comment type="cofactor">
    <cofactor evidence="1">
        <name>FAD</name>
        <dbReference type="ChEBI" id="CHEBI:57692"/>
    </cofactor>
</comment>
<dbReference type="PROSITE" id="PS00623">
    <property type="entry name" value="GMC_OXRED_1"/>
    <property type="match status" value="1"/>
</dbReference>
<keyword evidence="5" id="KW-0560">Oxidoreductase</keyword>
<dbReference type="EMBL" id="VOIW01000005">
    <property type="protein sequence ID" value="MRJ38914.1"/>
    <property type="molecule type" value="Genomic_DNA"/>
</dbReference>
<evidence type="ECO:0000313" key="8">
    <source>
        <dbReference type="EMBL" id="MBK3457710.1"/>
    </source>
</evidence>
<evidence type="ECO:0000256" key="2">
    <source>
        <dbReference type="ARBA" id="ARBA00010790"/>
    </source>
</evidence>
<dbReference type="PIRSF" id="PIRSF000137">
    <property type="entry name" value="Alcohol_oxidase"/>
    <property type="match status" value="1"/>
</dbReference>
<dbReference type="OrthoDB" id="9785276at2"/>
<dbReference type="SUPFAM" id="SSF54373">
    <property type="entry name" value="FAD-linked reductases, C-terminal domain"/>
    <property type="match status" value="1"/>
</dbReference>
<organism evidence="9 10">
    <name type="scientific">Pseudomonas haemolytica</name>
    <dbReference type="NCBI Taxonomy" id="2600065"/>
    <lineage>
        <taxon>Bacteria</taxon>
        <taxon>Pseudomonadati</taxon>
        <taxon>Pseudomonadota</taxon>
        <taxon>Gammaproteobacteria</taxon>
        <taxon>Pseudomonadales</taxon>
        <taxon>Pseudomonadaceae</taxon>
        <taxon>Pseudomonas</taxon>
    </lineage>
</organism>
<feature type="domain" description="Glucose-methanol-choline oxidoreductase N-terminal" evidence="7">
    <location>
        <begin position="89"/>
        <end position="112"/>
    </location>
</feature>
<dbReference type="PANTHER" id="PTHR11552:SF147">
    <property type="entry name" value="CHOLINE DEHYDROGENASE, MITOCHONDRIAL"/>
    <property type="match status" value="1"/>
</dbReference>
<reference evidence="8 11" key="2">
    <citation type="submission" date="2021-01" db="EMBL/GenBank/DDBJ databases">
        <title>Antibiotic resistance and phylogeny of Pseudomonas spp. isolated over three decades from chicken meat in the Norwegian food chain.</title>
        <authorList>
            <person name="Moen B."/>
        </authorList>
    </citation>
    <scope>NUCLEOTIDE SEQUENCE [LARGE SCALE GENOMIC DNA]</scope>
    <source>
        <strain evidence="8 11">MF6766</strain>
    </source>
</reference>
<evidence type="ECO:0000259" key="7">
    <source>
        <dbReference type="PROSITE" id="PS00623"/>
    </source>
</evidence>
<keyword evidence="11" id="KW-1185">Reference proteome</keyword>
<evidence type="ECO:0000313" key="10">
    <source>
        <dbReference type="Proteomes" id="UP000408764"/>
    </source>
</evidence>
<dbReference type="InterPro" id="IPR036188">
    <property type="entry name" value="FAD/NAD-bd_sf"/>
</dbReference>
<dbReference type="GO" id="GO:0008812">
    <property type="term" value="F:choline dehydrogenase activity"/>
    <property type="evidence" value="ECO:0007669"/>
    <property type="project" value="TreeGrafter"/>
</dbReference>
<comment type="similarity">
    <text evidence="2 6">Belongs to the GMC oxidoreductase family.</text>
</comment>
<dbReference type="Proteomes" id="UP000408764">
    <property type="component" value="Unassembled WGS sequence"/>
</dbReference>
<evidence type="ECO:0000256" key="1">
    <source>
        <dbReference type="ARBA" id="ARBA00001974"/>
    </source>
</evidence>
<dbReference type="InterPro" id="IPR007867">
    <property type="entry name" value="GMC_OxRtase_C"/>
</dbReference>
<name>A0A5P1DEG3_9PSED</name>
<dbReference type="EMBL" id="JAENSR010000001">
    <property type="protein sequence ID" value="MBK3457710.1"/>
    <property type="molecule type" value="Genomic_DNA"/>
</dbReference>
<evidence type="ECO:0000313" key="11">
    <source>
        <dbReference type="Proteomes" id="UP000620382"/>
    </source>
</evidence>
<dbReference type="Gene3D" id="3.30.410.40">
    <property type="match status" value="1"/>
</dbReference>
<gene>
    <name evidence="9" type="ORF">FRT59_18340</name>
    <name evidence="8" type="ORF">JJD71_01355</name>
</gene>
<dbReference type="AlphaFoldDB" id="A0A5P1DEG3"/>
<dbReference type="SUPFAM" id="SSF51905">
    <property type="entry name" value="FAD/NAD(P)-binding domain"/>
    <property type="match status" value="1"/>
</dbReference>
<dbReference type="GO" id="GO:0016020">
    <property type="term" value="C:membrane"/>
    <property type="evidence" value="ECO:0007669"/>
    <property type="project" value="TreeGrafter"/>
</dbReference>
<accession>A0A5P1DEG3</accession>
<proteinExistence type="inferred from homology"/>
<dbReference type="Pfam" id="PF05199">
    <property type="entry name" value="GMC_oxred_C"/>
    <property type="match status" value="1"/>
</dbReference>
<dbReference type="InterPro" id="IPR000172">
    <property type="entry name" value="GMC_OxRdtase_N"/>
</dbReference>
<evidence type="ECO:0000313" key="9">
    <source>
        <dbReference type="EMBL" id="MRJ38914.1"/>
    </source>
</evidence>
<dbReference type="PANTHER" id="PTHR11552">
    <property type="entry name" value="GLUCOSE-METHANOL-CHOLINE GMC OXIDOREDUCTASE"/>
    <property type="match status" value="1"/>
</dbReference>
<evidence type="ECO:0000256" key="5">
    <source>
        <dbReference type="ARBA" id="ARBA00023002"/>
    </source>
</evidence>
<dbReference type="InterPro" id="IPR012132">
    <property type="entry name" value="GMC_OxRdtase"/>
</dbReference>
<evidence type="ECO:0000256" key="4">
    <source>
        <dbReference type="ARBA" id="ARBA00022827"/>
    </source>
</evidence>
<evidence type="ECO:0000256" key="3">
    <source>
        <dbReference type="ARBA" id="ARBA00022630"/>
    </source>
</evidence>
<comment type="caution">
    <text evidence="9">The sequence shown here is derived from an EMBL/GenBank/DDBJ whole genome shotgun (WGS) entry which is preliminary data.</text>
</comment>
<reference evidence="9 10" key="1">
    <citation type="submission" date="2019-08" db="EMBL/GenBank/DDBJ databases">
        <title>Pseudomonas haemolytica sp. nov. isolated from raw milk and skim milk concentrate.</title>
        <authorList>
            <person name="Hofmann K."/>
            <person name="Huptas C."/>
            <person name="Doll E."/>
            <person name="Scherer S."/>
            <person name="Wenning M."/>
        </authorList>
    </citation>
    <scope>NUCLEOTIDE SEQUENCE [LARGE SCALE GENOMIC DNA]</scope>
    <source>
        <strain evidence="9 10">DSM 108987</strain>
    </source>
</reference>
<keyword evidence="3 6" id="KW-0285">Flavoprotein</keyword>
<dbReference type="Proteomes" id="UP000620382">
    <property type="component" value="Unassembled WGS sequence"/>
</dbReference>
<dbReference type="GO" id="GO:0019285">
    <property type="term" value="P:glycine betaine biosynthetic process from choline"/>
    <property type="evidence" value="ECO:0007669"/>
    <property type="project" value="TreeGrafter"/>
</dbReference>
<dbReference type="Gene3D" id="3.50.50.60">
    <property type="entry name" value="FAD/NAD(P)-binding domain"/>
    <property type="match status" value="1"/>
</dbReference>
<dbReference type="Pfam" id="PF00732">
    <property type="entry name" value="GMC_oxred_N"/>
    <property type="match status" value="1"/>
</dbReference>
<dbReference type="GO" id="GO:0050660">
    <property type="term" value="F:flavin adenine dinucleotide binding"/>
    <property type="evidence" value="ECO:0007669"/>
    <property type="project" value="InterPro"/>
</dbReference>